<protein>
    <submittedName>
        <fullName evidence="1">DUF6361 family protein</fullName>
    </submittedName>
</protein>
<dbReference type="InterPro" id="IPR045941">
    <property type="entry name" value="DUF6361"/>
</dbReference>
<keyword evidence="2" id="KW-1185">Reference proteome</keyword>
<dbReference type="RefSeq" id="WP_252620090.1">
    <property type="nucleotide sequence ID" value="NZ_CP099490.1"/>
</dbReference>
<sequence>MPSKLAWVDYSSAHRDEMDRLLDAFRDRGTVDELGIGTVRDTFSELLFPGTSTLHTRARYLLFVPWVVTSITSRRLPADRAGREMRQQEVRLIESLRAGDLDGGVIGRDARANLARMPSVVYWGALAAYDIKRCGHTIEQHLRYAGERPLASVDEDDDPQHVRHVDPCFRQVPVPPDNWLKTTDFTLNRHEAEFLRDRINDTCRNRYLGWLVQHGITGDPGIPWDDTLVVGLPPELLRGLAHAHRFSVLHEGGPILYNLLLARDKSWADGVDRYTELFLAWASYEETRQAAGTWDGEDFWRCLSQARWRLNTSTRAYVDTWVGLVREGRDLTSDPAAEKLIRDRELRLKGRRSRFVNADALEAWEGGNGMGRMLYRWSETKQLVRDIHQGLERADA</sequence>
<name>A0ABY4YGA8_9MICO</name>
<reference evidence="1" key="1">
    <citation type="submission" date="2022-06" db="EMBL/GenBank/DDBJ databases">
        <title>Ornithinimicrobium JY.X270.</title>
        <authorList>
            <person name="Huang Y."/>
        </authorList>
    </citation>
    <scope>NUCLEOTIDE SEQUENCE</scope>
    <source>
        <strain evidence="1">JY.X270</strain>
    </source>
</reference>
<dbReference type="Proteomes" id="UP001056535">
    <property type="component" value="Chromosome"/>
</dbReference>
<organism evidence="1 2">
    <name type="scientific">Ornithinimicrobium cryptoxanthini</name>
    <dbReference type="NCBI Taxonomy" id="2934161"/>
    <lineage>
        <taxon>Bacteria</taxon>
        <taxon>Bacillati</taxon>
        <taxon>Actinomycetota</taxon>
        <taxon>Actinomycetes</taxon>
        <taxon>Micrococcales</taxon>
        <taxon>Ornithinimicrobiaceae</taxon>
        <taxon>Ornithinimicrobium</taxon>
    </lineage>
</organism>
<dbReference type="EMBL" id="CP099490">
    <property type="protein sequence ID" value="USQ75662.1"/>
    <property type="molecule type" value="Genomic_DNA"/>
</dbReference>
<gene>
    <name evidence="1" type="ORF">NF557_13730</name>
</gene>
<dbReference type="Pfam" id="PF19888">
    <property type="entry name" value="DUF6361"/>
    <property type="match status" value="1"/>
</dbReference>
<evidence type="ECO:0000313" key="2">
    <source>
        <dbReference type="Proteomes" id="UP001056535"/>
    </source>
</evidence>
<proteinExistence type="predicted"/>
<evidence type="ECO:0000313" key="1">
    <source>
        <dbReference type="EMBL" id="USQ75662.1"/>
    </source>
</evidence>
<accession>A0ABY4YGA8</accession>